<dbReference type="NCBIfam" id="TIGR01509">
    <property type="entry name" value="HAD-SF-IA-v3"/>
    <property type="match status" value="1"/>
</dbReference>
<dbReference type="PRINTS" id="PR00413">
    <property type="entry name" value="HADHALOGNASE"/>
</dbReference>
<organism evidence="1 2">
    <name type="scientific">Streptomyces nojiriensis</name>
    <dbReference type="NCBI Taxonomy" id="66374"/>
    <lineage>
        <taxon>Bacteria</taxon>
        <taxon>Bacillati</taxon>
        <taxon>Actinomycetota</taxon>
        <taxon>Actinomycetes</taxon>
        <taxon>Kitasatosporales</taxon>
        <taxon>Streptomycetaceae</taxon>
        <taxon>Streptomyces</taxon>
    </lineage>
</organism>
<dbReference type="Proteomes" id="UP000613974">
    <property type="component" value="Unassembled WGS sequence"/>
</dbReference>
<dbReference type="SFLD" id="SFLDS00003">
    <property type="entry name" value="Haloacid_Dehalogenase"/>
    <property type="match status" value="1"/>
</dbReference>
<dbReference type="InterPro" id="IPR036412">
    <property type="entry name" value="HAD-like_sf"/>
</dbReference>
<sequence length="231" mass="25152">MIKGVMFDFSGTLLRVESTEEWLAAALAETGIQPAEEFGETARRLTEYGALPGGPSPQHLPAHLETLWDQRDMSPEQHRAAYGGLTHAAGITDPELVQALYDRHMIPAAWRPYPDTGPTLRALRRRGLPVAVVSNIGWDLRPVFRAHGLDELVDAYVLSFELGVQKPDPVIFRTACDRLGLTPADVLMVGDSREADGGARALGCPVHFVDHLPVDQRPGGLTPLLDLLGPV</sequence>
<dbReference type="EMBL" id="BNEC01000005">
    <property type="protein sequence ID" value="GHI69732.1"/>
    <property type="molecule type" value="Genomic_DNA"/>
</dbReference>
<evidence type="ECO:0000313" key="1">
    <source>
        <dbReference type="EMBL" id="GHI69732.1"/>
    </source>
</evidence>
<evidence type="ECO:0000313" key="2">
    <source>
        <dbReference type="Proteomes" id="UP000613974"/>
    </source>
</evidence>
<reference evidence="2" key="1">
    <citation type="submission" date="2023-07" db="EMBL/GenBank/DDBJ databases">
        <title>Whole genome shotgun sequence of Streptomyces nojiriensis NBRC 13794.</title>
        <authorList>
            <person name="Komaki H."/>
            <person name="Tamura T."/>
        </authorList>
    </citation>
    <scope>NUCLEOTIDE SEQUENCE [LARGE SCALE GENOMIC DNA]</scope>
    <source>
        <strain evidence="2">NBRC 13794</strain>
    </source>
</reference>
<name>A0ABQ3SNM0_9ACTN</name>
<dbReference type="NCBIfam" id="TIGR01549">
    <property type="entry name" value="HAD-SF-IA-v1"/>
    <property type="match status" value="1"/>
</dbReference>
<dbReference type="GO" id="GO:0016787">
    <property type="term" value="F:hydrolase activity"/>
    <property type="evidence" value="ECO:0007669"/>
    <property type="project" value="UniProtKB-KW"/>
</dbReference>
<proteinExistence type="predicted"/>
<dbReference type="Pfam" id="PF00702">
    <property type="entry name" value="Hydrolase"/>
    <property type="match status" value="1"/>
</dbReference>
<dbReference type="PANTHER" id="PTHR46649:SF4">
    <property type="entry name" value="HALOACID DEHALOGENASE-LIKE HYDROLASE (HAD) SUPERFAMILY PROTEIN"/>
    <property type="match status" value="1"/>
</dbReference>
<dbReference type="SFLD" id="SFLDG01129">
    <property type="entry name" value="C1.5:_HAD__Beta-PGM__Phosphata"/>
    <property type="match status" value="1"/>
</dbReference>
<gene>
    <name evidence="1" type="ORF">Snoj_36500</name>
</gene>
<dbReference type="Gene3D" id="3.40.50.1000">
    <property type="entry name" value="HAD superfamily/HAD-like"/>
    <property type="match status" value="1"/>
</dbReference>
<dbReference type="GeneID" id="95587991"/>
<dbReference type="InterPro" id="IPR023214">
    <property type="entry name" value="HAD_sf"/>
</dbReference>
<dbReference type="PANTHER" id="PTHR46649">
    <property type="match status" value="1"/>
</dbReference>
<keyword evidence="2" id="KW-1185">Reference proteome</keyword>
<dbReference type="RefSeq" id="WP_189742290.1">
    <property type="nucleotide sequence ID" value="NZ_BMRL01000011.1"/>
</dbReference>
<accession>A0ABQ3SNM0</accession>
<keyword evidence="1" id="KW-0378">Hydrolase</keyword>
<dbReference type="SUPFAM" id="SSF56784">
    <property type="entry name" value="HAD-like"/>
    <property type="match status" value="1"/>
</dbReference>
<protein>
    <submittedName>
        <fullName evidence="1">Hydrolase</fullName>
    </submittedName>
</protein>
<comment type="caution">
    <text evidence="1">The sequence shown here is derived from an EMBL/GenBank/DDBJ whole genome shotgun (WGS) entry which is preliminary data.</text>
</comment>
<dbReference type="InterPro" id="IPR006439">
    <property type="entry name" value="HAD-SF_hydro_IA"/>
</dbReference>